<evidence type="ECO:0000256" key="1">
    <source>
        <dbReference type="SAM" id="Coils"/>
    </source>
</evidence>
<feature type="coiled-coil region" evidence="1">
    <location>
        <begin position="63"/>
        <end position="90"/>
    </location>
</feature>
<evidence type="ECO:0000256" key="2">
    <source>
        <dbReference type="SAM" id="MobiDB-lite"/>
    </source>
</evidence>
<protein>
    <submittedName>
        <fullName evidence="3">Uncharacterized protein</fullName>
    </submittedName>
</protein>
<organism evidence="3 4">
    <name type="scientific">Penicillium steckii</name>
    <dbReference type="NCBI Taxonomy" id="303698"/>
    <lineage>
        <taxon>Eukaryota</taxon>
        <taxon>Fungi</taxon>
        <taxon>Dikarya</taxon>
        <taxon>Ascomycota</taxon>
        <taxon>Pezizomycotina</taxon>
        <taxon>Eurotiomycetes</taxon>
        <taxon>Eurotiomycetidae</taxon>
        <taxon>Eurotiales</taxon>
        <taxon>Aspergillaceae</taxon>
        <taxon>Penicillium</taxon>
    </lineage>
</organism>
<gene>
    <name evidence="3" type="ORF">PENSTE_c004G02870</name>
</gene>
<feature type="compositionally biased region" description="Low complexity" evidence="2">
    <location>
        <begin position="636"/>
        <end position="649"/>
    </location>
</feature>
<dbReference type="Proteomes" id="UP000191285">
    <property type="component" value="Unassembled WGS sequence"/>
</dbReference>
<dbReference type="AlphaFoldDB" id="A0A1V6TN90"/>
<dbReference type="OrthoDB" id="185373at2759"/>
<reference evidence="4" key="1">
    <citation type="journal article" date="2017" name="Nat. Microbiol.">
        <title>Global analysis of biosynthetic gene clusters reveals vast potential of secondary metabolite production in Penicillium species.</title>
        <authorList>
            <person name="Nielsen J.C."/>
            <person name="Grijseels S."/>
            <person name="Prigent S."/>
            <person name="Ji B."/>
            <person name="Dainat J."/>
            <person name="Nielsen K.F."/>
            <person name="Frisvad J.C."/>
            <person name="Workman M."/>
            <person name="Nielsen J."/>
        </authorList>
    </citation>
    <scope>NUCLEOTIDE SEQUENCE [LARGE SCALE GENOMIC DNA]</scope>
    <source>
        <strain evidence="4">IBT 24891</strain>
    </source>
</reference>
<dbReference type="EMBL" id="MLKD01000004">
    <property type="protein sequence ID" value="OQE27875.1"/>
    <property type="molecule type" value="Genomic_DNA"/>
</dbReference>
<evidence type="ECO:0000313" key="3">
    <source>
        <dbReference type="EMBL" id="OQE27875.1"/>
    </source>
</evidence>
<sequence length="740" mass="84240">MQSLWSRAAPSQTSCRCVSCLSTTTSGVASRSAGAASKKRLRIGNSVTALYTSIFAAAALADARAKTQRRNDWEEKIAAVKAEVDDLVDEEQRILESLHTRRKPRGVHRLLQIRGFGTTSNFTSAPKQRVTLARPTRSYHTKRGLANATAAEIQDQLLEETDVFDPEEDDMVLEQKPLPGWVLKEPLRMKAIQKLALKQFAIRLLLRPAVAHRYSGVKMDYAPDFDVPKINVDRLLDELNTIRGRMKHLREYKDASYEDLTLGLTKKMSTQGQRNKASRFRDRLDAELEEDIHLYMCQKMSLQELLLRISGNLMESVEPDRTAAFRTILMAFTRTRQNDLCEMALKMLIPNQFYLSTSLVITILAFFRKSKNLKDFDLFLQMLSGDGYAINIGFLGYYRHLKINGVDIVVPPMDSNNPVLYTELIAASLRFDQPDRADAYLQAARRAGFFDNYHTLAVYLRFYSIRQDWEKGSSALKRAITYLVSSTDPIADFVPRLLVRMVQLCDSCNRKEVSQVLIEAAVHSGFDPNIPREQDELTPIFDLEGKRWTEAAKSATSNEHNPLWQKCYDFASIFGEYLSRLETSESATESQKFDQFSAQYAHRSMVASLANLPKQKEPTPTQPGSLPTSQSRIDSLQESAQPQPSQSEELTSMKIELAQLRQLVFQMRKHHIETSFNDDDPFHEDHTKPSLQNLDTAHKSASDIEDPHMSIKFERKSTPVEETVPQLPEKKARRVSRSRN</sequence>
<comment type="caution">
    <text evidence="3">The sequence shown here is derived from an EMBL/GenBank/DDBJ whole genome shotgun (WGS) entry which is preliminary data.</text>
</comment>
<keyword evidence="1" id="KW-0175">Coiled coil</keyword>
<name>A0A1V6TN90_9EURO</name>
<feature type="region of interest" description="Disordered" evidence="2">
    <location>
        <begin position="611"/>
        <end position="649"/>
    </location>
</feature>
<feature type="region of interest" description="Disordered" evidence="2">
    <location>
        <begin position="697"/>
        <end position="740"/>
    </location>
</feature>
<dbReference type="STRING" id="303698.A0A1V6TN90"/>
<accession>A0A1V6TN90</accession>
<feature type="compositionally biased region" description="Basic and acidic residues" evidence="2">
    <location>
        <begin position="697"/>
        <end position="719"/>
    </location>
</feature>
<feature type="compositionally biased region" description="Polar residues" evidence="2">
    <location>
        <begin position="618"/>
        <end position="634"/>
    </location>
</feature>
<evidence type="ECO:0000313" key="4">
    <source>
        <dbReference type="Proteomes" id="UP000191285"/>
    </source>
</evidence>
<feature type="compositionally biased region" description="Basic residues" evidence="2">
    <location>
        <begin position="731"/>
        <end position="740"/>
    </location>
</feature>
<proteinExistence type="predicted"/>
<keyword evidence="4" id="KW-1185">Reference proteome</keyword>